<dbReference type="Proteomes" id="UP001218188">
    <property type="component" value="Unassembled WGS sequence"/>
</dbReference>
<dbReference type="EMBL" id="JARJCM010000063">
    <property type="protein sequence ID" value="KAJ7033767.1"/>
    <property type="molecule type" value="Genomic_DNA"/>
</dbReference>
<comment type="caution">
    <text evidence="2">The sequence shown here is derived from an EMBL/GenBank/DDBJ whole genome shotgun (WGS) entry which is preliminary data.</text>
</comment>
<accession>A0AAD6SUP0</accession>
<evidence type="ECO:0000256" key="1">
    <source>
        <dbReference type="SAM" id="MobiDB-lite"/>
    </source>
</evidence>
<feature type="compositionally biased region" description="Acidic residues" evidence="1">
    <location>
        <begin position="118"/>
        <end position="131"/>
    </location>
</feature>
<evidence type="ECO:0000313" key="2">
    <source>
        <dbReference type="EMBL" id="KAJ7033767.1"/>
    </source>
</evidence>
<keyword evidence="3" id="KW-1185">Reference proteome</keyword>
<dbReference type="AlphaFoldDB" id="A0AAD6SUP0"/>
<protein>
    <submittedName>
        <fullName evidence="2">Uncharacterized protein</fullName>
    </submittedName>
</protein>
<sequence length="170" mass="18487">MLQLRRVCVVGFVVVPVPVPQSIPSTLPYPYPTLTLPYPSLSFFSLRTSPNPPTLLPTAGDVADDALAFFPLYLHTWASSCRVACRGANILSFPHTPCPCPCALTLQRLTVDTDATADADADNDADNDTNDDNAVQSATKRRRAPRPGRPPGDYPASFFFRVGSLTPRRL</sequence>
<feature type="region of interest" description="Disordered" evidence="1">
    <location>
        <begin position="118"/>
        <end position="156"/>
    </location>
</feature>
<organism evidence="2 3">
    <name type="scientific">Mycena alexandri</name>
    <dbReference type="NCBI Taxonomy" id="1745969"/>
    <lineage>
        <taxon>Eukaryota</taxon>
        <taxon>Fungi</taxon>
        <taxon>Dikarya</taxon>
        <taxon>Basidiomycota</taxon>
        <taxon>Agaricomycotina</taxon>
        <taxon>Agaricomycetes</taxon>
        <taxon>Agaricomycetidae</taxon>
        <taxon>Agaricales</taxon>
        <taxon>Marasmiineae</taxon>
        <taxon>Mycenaceae</taxon>
        <taxon>Mycena</taxon>
    </lineage>
</organism>
<evidence type="ECO:0000313" key="3">
    <source>
        <dbReference type="Proteomes" id="UP001218188"/>
    </source>
</evidence>
<reference evidence="2" key="1">
    <citation type="submission" date="2023-03" db="EMBL/GenBank/DDBJ databases">
        <title>Massive genome expansion in bonnet fungi (Mycena s.s.) driven by repeated elements and novel gene families across ecological guilds.</title>
        <authorList>
            <consortium name="Lawrence Berkeley National Laboratory"/>
            <person name="Harder C.B."/>
            <person name="Miyauchi S."/>
            <person name="Viragh M."/>
            <person name="Kuo A."/>
            <person name="Thoen E."/>
            <person name="Andreopoulos B."/>
            <person name="Lu D."/>
            <person name="Skrede I."/>
            <person name="Drula E."/>
            <person name="Henrissat B."/>
            <person name="Morin E."/>
            <person name="Kohler A."/>
            <person name="Barry K."/>
            <person name="LaButti K."/>
            <person name="Morin E."/>
            <person name="Salamov A."/>
            <person name="Lipzen A."/>
            <person name="Mereny Z."/>
            <person name="Hegedus B."/>
            <person name="Baldrian P."/>
            <person name="Stursova M."/>
            <person name="Weitz H."/>
            <person name="Taylor A."/>
            <person name="Grigoriev I.V."/>
            <person name="Nagy L.G."/>
            <person name="Martin F."/>
            <person name="Kauserud H."/>
        </authorList>
    </citation>
    <scope>NUCLEOTIDE SEQUENCE</scope>
    <source>
        <strain evidence="2">CBHHK200</strain>
    </source>
</reference>
<proteinExistence type="predicted"/>
<gene>
    <name evidence="2" type="ORF">C8F04DRAFT_1104138</name>
</gene>
<name>A0AAD6SUP0_9AGAR</name>